<dbReference type="SUPFAM" id="SSF75620">
    <property type="entry name" value="Release factor"/>
    <property type="match status" value="1"/>
</dbReference>
<dbReference type="GO" id="GO:0005829">
    <property type="term" value="C:cytosol"/>
    <property type="evidence" value="ECO:0007669"/>
    <property type="project" value="UniProtKB-ARBA"/>
</dbReference>
<dbReference type="Gene3D" id="3.30.160.20">
    <property type="match status" value="1"/>
</dbReference>
<evidence type="ECO:0000259" key="10">
    <source>
        <dbReference type="PROSITE" id="PS00745"/>
    </source>
</evidence>
<dbReference type="GO" id="GO:0016149">
    <property type="term" value="F:translation release factor activity, codon specific"/>
    <property type="evidence" value="ECO:0007669"/>
    <property type="project" value="UniProtKB-UniRule"/>
</dbReference>
<evidence type="ECO:0000313" key="12">
    <source>
        <dbReference type="Proteomes" id="UP000319771"/>
    </source>
</evidence>
<evidence type="ECO:0000256" key="8">
    <source>
        <dbReference type="NCBIfam" id="TIGR00019"/>
    </source>
</evidence>
<dbReference type="PANTHER" id="PTHR43804">
    <property type="entry name" value="LD18447P"/>
    <property type="match status" value="1"/>
</dbReference>
<dbReference type="Pfam" id="PF03462">
    <property type="entry name" value="PCRF"/>
    <property type="match status" value="1"/>
</dbReference>
<evidence type="ECO:0000256" key="9">
    <source>
        <dbReference type="SAM" id="Coils"/>
    </source>
</evidence>
<dbReference type="Gene3D" id="3.30.70.1660">
    <property type="match status" value="1"/>
</dbReference>
<dbReference type="InterPro" id="IPR000352">
    <property type="entry name" value="Pep_chain_release_fac_I"/>
</dbReference>
<sequence>MWEALKKAETRFAELTDLLGQPGVASDPKRLRDLARERARLDETMKTLADYRKTEQIIRDDEAAVASGDAELAEFAQAELPELRERLAKREAELVRQLLPRDPDDDKNVIVEIRAGTGGAEASLFASDLYRMYSRFAERRGWTHEVLNSSPSEVGGFKEIIFSLAGESVYRVMKFESGVHRVQRVPDTEASGRIHTSAATVAVLPEVEEVDVQVEEKDLRVDVYRAGGPGGQGVNTTDSAVRITHLPTGLVVTCQDERSQIKNRAKAMKVLRARLYDAKLQETQAKYAAQRKSQVSTGDRSAKIRTYNFPQARVTDHRINFTTHRLPNLMEGDIDELTDALAAADAAERLAAAGSAPAAAAAKPSTN</sequence>
<dbReference type="InterPro" id="IPR045853">
    <property type="entry name" value="Pep_chain_release_fac_I_sf"/>
</dbReference>
<dbReference type="NCBIfam" id="TIGR00019">
    <property type="entry name" value="prfA"/>
    <property type="match status" value="1"/>
</dbReference>
<feature type="domain" description="Prokaryotic-type class I peptide chain release factors" evidence="10">
    <location>
        <begin position="225"/>
        <end position="241"/>
    </location>
</feature>
<dbReference type="EMBL" id="VBPB01000133">
    <property type="protein sequence ID" value="TMQ71894.1"/>
    <property type="molecule type" value="Genomic_DNA"/>
</dbReference>
<evidence type="ECO:0000256" key="2">
    <source>
        <dbReference type="ARBA" id="ARBA00004496"/>
    </source>
</evidence>
<accession>A0A538U7K6</accession>
<dbReference type="Pfam" id="PF00472">
    <property type="entry name" value="RF-1"/>
    <property type="match status" value="1"/>
</dbReference>
<keyword evidence="5 7" id="KW-0963">Cytoplasm</keyword>
<evidence type="ECO:0000256" key="3">
    <source>
        <dbReference type="ARBA" id="ARBA00010835"/>
    </source>
</evidence>
<comment type="PTM">
    <text evidence="7">Methylated by PrmC. Methylation increases the termination efficiency of RF1.</text>
</comment>
<organism evidence="11 12">
    <name type="scientific">Eiseniibacteriota bacterium</name>
    <dbReference type="NCBI Taxonomy" id="2212470"/>
    <lineage>
        <taxon>Bacteria</taxon>
        <taxon>Candidatus Eiseniibacteriota</taxon>
    </lineage>
</organism>
<protein>
    <recommendedName>
        <fullName evidence="7 8">Peptide chain release factor 1</fullName>
        <shortName evidence="7">RF-1</shortName>
    </recommendedName>
</protein>
<dbReference type="PROSITE" id="PS00745">
    <property type="entry name" value="RF_PROK_I"/>
    <property type="match status" value="1"/>
</dbReference>
<evidence type="ECO:0000313" key="11">
    <source>
        <dbReference type="EMBL" id="TMQ71894.1"/>
    </source>
</evidence>
<gene>
    <name evidence="7 11" type="primary">prfA</name>
    <name evidence="11" type="ORF">E6K81_08960</name>
</gene>
<comment type="caution">
    <text evidence="11">The sequence shown here is derived from an EMBL/GenBank/DDBJ whole genome shotgun (WGS) entry which is preliminary data.</text>
</comment>
<dbReference type="Proteomes" id="UP000319771">
    <property type="component" value="Unassembled WGS sequence"/>
</dbReference>
<dbReference type="InterPro" id="IPR050057">
    <property type="entry name" value="Prokaryotic/Mito_RF"/>
</dbReference>
<dbReference type="InterPro" id="IPR005139">
    <property type="entry name" value="PCRF"/>
</dbReference>
<feature type="modified residue" description="N5-methylglutamine" evidence="7">
    <location>
        <position position="232"/>
    </location>
</feature>
<dbReference type="FunFam" id="3.30.160.20:FF:000004">
    <property type="entry name" value="Peptide chain release factor 1"/>
    <property type="match status" value="1"/>
</dbReference>
<reference evidence="11 12" key="1">
    <citation type="journal article" date="2019" name="Nat. Microbiol.">
        <title>Mediterranean grassland soil C-N compound turnover is dependent on rainfall and depth, and is mediated by genomically divergent microorganisms.</title>
        <authorList>
            <person name="Diamond S."/>
            <person name="Andeer P.F."/>
            <person name="Li Z."/>
            <person name="Crits-Christoph A."/>
            <person name="Burstein D."/>
            <person name="Anantharaman K."/>
            <person name="Lane K.R."/>
            <person name="Thomas B.C."/>
            <person name="Pan C."/>
            <person name="Northen T.R."/>
            <person name="Banfield J.F."/>
        </authorList>
    </citation>
    <scope>NUCLEOTIDE SEQUENCE [LARGE SCALE GENOMIC DNA]</scope>
    <source>
        <strain evidence="11">WS_11</strain>
    </source>
</reference>
<keyword evidence="4 7" id="KW-0488">Methylation</keyword>
<keyword evidence="9" id="KW-0175">Coiled coil</keyword>
<name>A0A538U7K6_UNCEI</name>
<dbReference type="HAMAP" id="MF_00093">
    <property type="entry name" value="Rel_fac_1"/>
    <property type="match status" value="1"/>
</dbReference>
<dbReference type="AlphaFoldDB" id="A0A538U7K6"/>
<dbReference type="NCBIfam" id="NF001859">
    <property type="entry name" value="PRK00591.1"/>
    <property type="match status" value="1"/>
</dbReference>
<dbReference type="Gene3D" id="6.10.140.1950">
    <property type="match status" value="1"/>
</dbReference>
<dbReference type="SMART" id="SM00937">
    <property type="entry name" value="PCRF"/>
    <property type="match status" value="1"/>
</dbReference>
<comment type="function">
    <text evidence="1 7">Peptide chain release factor 1 directs the termination of translation in response to the peptide chain termination codons UAG and UAA.</text>
</comment>
<evidence type="ECO:0000256" key="6">
    <source>
        <dbReference type="ARBA" id="ARBA00022917"/>
    </source>
</evidence>
<keyword evidence="6 7" id="KW-0648">Protein biosynthesis</keyword>
<comment type="subcellular location">
    <subcellularLocation>
        <location evidence="2 7">Cytoplasm</location>
    </subcellularLocation>
</comment>
<comment type="similarity">
    <text evidence="3 7">Belongs to the prokaryotic/mitochondrial release factor family.</text>
</comment>
<evidence type="ECO:0000256" key="1">
    <source>
        <dbReference type="ARBA" id="ARBA00002986"/>
    </source>
</evidence>
<dbReference type="PANTHER" id="PTHR43804:SF7">
    <property type="entry name" value="LD18447P"/>
    <property type="match status" value="1"/>
</dbReference>
<evidence type="ECO:0000256" key="5">
    <source>
        <dbReference type="ARBA" id="ARBA00022490"/>
    </source>
</evidence>
<dbReference type="InterPro" id="IPR004373">
    <property type="entry name" value="RF-1"/>
</dbReference>
<evidence type="ECO:0000256" key="7">
    <source>
        <dbReference type="HAMAP-Rule" id="MF_00093"/>
    </source>
</evidence>
<feature type="coiled-coil region" evidence="9">
    <location>
        <begin position="34"/>
        <end position="93"/>
    </location>
</feature>
<dbReference type="FunFam" id="3.30.70.1660:FF:000002">
    <property type="entry name" value="Peptide chain release factor 1"/>
    <property type="match status" value="1"/>
</dbReference>
<dbReference type="FunFam" id="3.30.70.1660:FF:000004">
    <property type="entry name" value="Peptide chain release factor 1"/>
    <property type="match status" value="1"/>
</dbReference>
<proteinExistence type="inferred from homology"/>
<evidence type="ECO:0000256" key="4">
    <source>
        <dbReference type="ARBA" id="ARBA00022481"/>
    </source>
</evidence>